<feature type="region of interest" description="Disordered" evidence="1">
    <location>
        <begin position="53"/>
        <end position="72"/>
    </location>
</feature>
<evidence type="ECO:0000313" key="3">
    <source>
        <dbReference type="EMBL" id="MET8432160.1"/>
    </source>
</evidence>
<dbReference type="RefSeq" id="WP_356708653.1">
    <property type="nucleotide sequence ID" value="NZ_JBEXIP010000002.1"/>
</dbReference>
<dbReference type="EMBL" id="JBEXIP010000002">
    <property type="protein sequence ID" value="MET8432160.1"/>
    <property type="molecule type" value="Genomic_DNA"/>
</dbReference>
<comment type="caution">
    <text evidence="3">The sequence shown here is derived from an EMBL/GenBank/DDBJ whole genome shotgun (WGS) entry which is preliminary data.</text>
</comment>
<name>A0ABV2U2U6_9ACTN</name>
<organism evidence="3 4">
    <name type="scientific">Streptomyces sp. 900116325</name>
    <dbReference type="NCBI Taxonomy" id="3154295"/>
    <lineage>
        <taxon>Bacteria</taxon>
        <taxon>Bacillati</taxon>
        <taxon>Actinomycetota</taxon>
        <taxon>Actinomycetes</taxon>
        <taxon>Kitasatosporales</taxon>
        <taxon>Streptomycetaceae</taxon>
        <taxon>Streptomyces</taxon>
    </lineage>
</organism>
<accession>A0ABV2U2U6</accession>
<keyword evidence="4" id="KW-1185">Reference proteome</keyword>
<proteinExistence type="predicted"/>
<keyword evidence="2" id="KW-0472">Membrane</keyword>
<sequence>MCLTAVILLPTVTVPAAGNSGLQHGLMVGMPTGAALGLLLGVWLLRRQRQQMRRAASFPSPGHENAAPPGAS</sequence>
<keyword evidence="2" id="KW-0812">Transmembrane</keyword>
<gene>
    <name evidence="3" type="ORF">ABZV61_05025</name>
</gene>
<evidence type="ECO:0000313" key="4">
    <source>
        <dbReference type="Proteomes" id="UP001550044"/>
    </source>
</evidence>
<dbReference type="Proteomes" id="UP001550044">
    <property type="component" value="Unassembled WGS sequence"/>
</dbReference>
<reference evidence="3 4" key="1">
    <citation type="submission" date="2024-06" db="EMBL/GenBank/DDBJ databases">
        <title>The Natural Products Discovery Center: Release of the First 8490 Sequenced Strains for Exploring Actinobacteria Biosynthetic Diversity.</title>
        <authorList>
            <person name="Kalkreuter E."/>
            <person name="Kautsar S.A."/>
            <person name="Yang D."/>
            <person name="Bader C.D."/>
            <person name="Teijaro C.N."/>
            <person name="Fluegel L."/>
            <person name="Davis C.M."/>
            <person name="Simpson J.R."/>
            <person name="Lauterbach L."/>
            <person name="Steele A.D."/>
            <person name="Gui C."/>
            <person name="Meng S."/>
            <person name="Li G."/>
            <person name="Viehrig K."/>
            <person name="Ye F."/>
            <person name="Su P."/>
            <person name="Kiefer A.F."/>
            <person name="Nichols A."/>
            <person name="Cepeda A.J."/>
            <person name="Yan W."/>
            <person name="Fan B."/>
            <person name="Jiang Y."/>
            <person name="Adhikari A."/>
            <person name="Zheng C.-J."/>
            <person name="Schuster L."/>
            <person name="Cowan T.M."/>
            <person name="Smanski M.J."/>
            <person name="Chevrette M.G."/>
            <person name="De Carvalho L.P.S."/>
            <person name="Shen B."/>
        </authorList>
    </citation>
    <scope>NUCLEOTIDE SEQUENCE [LARGE SCALE GENOMIC DNA]</scope>
    <source>
        <strain evidence="3 4">NPDC005137</strain>
    </source>
</reference>
<feature type="transmembrane region" description="Helical" evidence="2">
    <location>
        <begin position="26"/>
        <end position="45"/>
    </location>
</feature>
<evidence type="ECO:0000256" key="1">
    <source>
        <dbReference type="SAM" id="MobiDB-lite"/>
    </source>
</evidence>
<evidence type="ECO:0000256" key="2">
    <source>
        <dbReference type="SAM" id="Phobius"/>
    </source>
</evidence>
<protein>
    <submittedName>
        <fullName evidence="3">Uncharacterized protein</fullName>
    </submittedName>
</protein>
<keyword evidence="2" id="KW-1133">Transmembrane helix</keyword>